<name>A0A8J3J4Q6_9ACTN</name>
<dbReference type="InterPro" id="IPR035906">
    <property type="entry name" value="MetI-like_sf"/>
</dbReference>
<dbReference type="GO" id="GO:0005886">
    <property type="term" value="C:plasma membrane"/>
    <property type="evidence" value="ECO:0007669"/>
    <property type="project" value="UniProtKB-SubCell"/>
</dbReference>
<dbReference type="InterPro" id="IPR045621">
    <property type="entry name" value="BPD_transp_1_N"/>
</dbReference>
<feature type="transmembrane region" description="Helical" evidence="7">
    <location>
        <begin position="9"/>
        <end position="30"/>
    </location>
</feature>
<dbReference type="RefSeq" id="WP_203655233.1">
    <property type="nucleotide sequence ID" value="NZ_BAAAZM010000002.1"/>
</dbReference>
<dbReference type="Pfam" id="PF00528">
    <property type="entry name" value="BPD_transp_1"/>
    <property type="match status" value="1"/>
</dbReference>
<keyword evidence="3" id="KW-1003">Cell membrane</keyword>
<feature type="transmembrane region" description="Helical" evidence="7">
    <location>
        <begin position="233"/>
        <end position="259"/>
    </location>
</feature>
<evidence type="ECO:0000313" key="10">
    <source>
        <dbReference type="Proteomes" id="UP000612808"/>
    </source>
</evidence>
<evidence type="ECO:0000256" key="2">
    <source>
        <dbReference type="ARBA" id="ARBA00022448"/>
    </source>
</evidence>
<dbReference type="AlphaFoldDB" id="A0A8J3J4Q6"/>
<dbReference type="Pfam" id="PF19300">
    <property type="entry name" value="BPD_transp_1_N"/>
    <property type="match status" value="1"/>
</dbReference>
<evidence type="ECO:0000259" key="8">
    <source>
        <dbReference type="PROSITE" id="PS50928"/>
    </source>
</evidence>
<dbReference type="PANTHER" id="PTHR43163">
    <property type="entry name" value="DIPEPTIDE TRANSPORT SYSTEM PERMEASE PROTEIN DPPB-RELATED"/>
    <property type="match status" value="1"/>
</dbReference>
<keyword evidence="2 7" id="KW-0813">Transport</keyword>
<dbReference type="PANTHER" id="PTHR43163:SF6">
    <property type="entry name" value="DIPEPTIDE TRANSPORT SYSTEM PERMEASE PROTEIN DPPB-RELATED"/>
    <property type="match status" value="1"/>
</dbReference>
<feature type="transmembrane region" description="Helical" evidence="7">
    <location>
        <begin position="179"/>
        <end position="199"/>
    </location>
</feature>
<dbReference type="GO" id="GO:0055085">
    <property type="term" value="P:transmembrane transport"/>
    <property type="evidence" value="ECO:0007669"/>
    <property type="project" value="InterPro"/>
</dbReference>
<evidence type="ECO:0000256" key="1">
    <source>
        <dbReference type="ARBA" id="ARBA00004651"/>
    </source>
</evidence>
<keyword evidence="5 7" id="KW-1133">Transmembrane helix</keyword>
<protein>
    <submittedName>
        <fullName evidence="9">Peptide ABC transporter permease</fullName>
    </submittedName>
</protein>
<feature type="transmembrane region" description="Helical" evidence="7">
    <location>
        <begin position="105"/>
        <end position="128"/>
    </location>
</feature>
<dbReference type="Proteomes" id="UP000612808">
    <property type="component" value="Unassembled WGS sequence"/>
</dbReference>
<evidence type="ECO:0000313" key="9">
    <source>
        <dbReference type="EMBL" id="GID10119.1"/>
    </source>
</evidence>
<evidence type="ECO:0000256" key="6">
    <source>
        <dbReference type="ARBA" id="ARBA00023136"/>
    </source>
</evidence>
<comment type="similarity">
    <text evidence="7">Belongs to the binding-protein-dependent transport system permease family.</text>
</comment>
<evidence type="ECO:0000256" key="7">
    <source>
        <dbReference type="RuleBase" id="RU363032"/>
    </source>
</evidence>
<dbReference type="InterPro" id="IPR000515">
    <property type="entry name" value="MetI-like"/>
</dbReference>
<reference evidence="9" key="1">
    <citation type="submission" date="2021-01" db="EMBL/GenBank/DDBJ databases">
        <title>Whole genome shotgun sequence of Actinocatenispora rupis NBRC 107355.</title>
        <authorList>
            <person name="Komaki H."/>
            <person name="Tamura T."/>
        </authorList>
    </citation>
    <scope>NUCLEOTIDE SEQUENCE</scope>
    <source>
        <strain evidence="9">NBRC 107355</strain>
    </source>
</reference>
<dbReference type="CDD" id="cd06261">
    <property type="entry name" value="TM_PBP2"/>
    <property type="match status" value="1"/>
</dbReference>
<sequence length="315" mass="32619">MLRYLLRRLLSAVFVLWAAFTVSFLALYALPGDPVAIMLDSGTGEQGTVDPARAAALRHEYGLDRPLPEQYLDRLVHAVRGDLGTSVRSGTPVTRTVLDAVPPSLTLAAAALLLAVLGGVLLALAATWPRGGWLRRVLTALPPLGVSVPTFWVGLVLVQVFSFRLGWLPAFGGTGPSGLLLPAVTLALPAGAVLAQVLARGLRGALAEPYAVTARARGVGRGRLLLRHAARNAAVPTVTLAGVLTGNLVAGTVVVETVFARDGLGRLTVTAVSTQDIPVVQGVVLFAAAVFVAVNLTVDLLAPVLDPRLAGPATA</sequence>
<accession>A0A8J3J4Q6</accession>
<dbReference type="SUPFAM" id="SSF161098">
    <property type="entry name" value="MetI-like"/>
    <property type="match status" value="1"/>
</dbReference>
<proteinExistence type="inferred from homology"/>
<dbReference type="Gene3D" id="1.10.3720.10">
    <property type="entry name" value="MetI-like"/>
    <property type="match status" value="1"/>
</dbReference>
<organism evidence="9 10">
    <name type="scientific">Actinocatenispora rupis</name>
    <dbReference type="NCBI Taxonomy" id="519421"/>
    <lineage>
        <taxon>Bacteria</taxon>
        <taxon>Bacillati</taxon>
        <taxon>Actinomycetota</taxon>
        <taxon>Actinomycetes</taxon>
        <taxon>Micromonosporales</taxon>
        <taxon>Micromonosporaceae</taxon>
        <taxon>Actinocatenispora</taxon>
    </lineage>
</organism>
<keyword evidence="6 7" id="KW-0472">Membrane</keyword>
<comment type="caution">
    <text evidence="9">The sequence shown here is derived from an EMBL/GenBank/DDBJ whole genome shotgun (WGS) entry which is preliminary data.</text>
</comment>
<feature type="domain" description="ABC transmembrane type-1" evidence="8">
    <location>
        <begin position="101"/>
        <end position="302"/>
    </location>
</feature>
<feature type="transmembrane region" description="Helical" evidence="7">
    <location>
        <begin position="140"/>
        <end position="167"/>
    </location>
</feature>
<comment type="subcellular location">
    <subcellularLocation>
        <location evidence="1 7">Cell membrane</location>
        <topology evidence="1 7">Multi-pass membrane protein</topology>
    </subcellularLocation>
</comment>
<evidence type="ECO:0000256" key="5">
    <source>
        <dbReference type="ARBA" id="ARBA00022989"/>
    </source>
</evidence>
<keyword evidence="10" id="KW-1185">Reference proteome</keyword>
<evidence type="ECO:0000256" key="4">
    <source>
        <dbReference type="ARBA" id="ARBA00022692"/>
    </source>
</evidence>
<dbReference type="EMBL" id="BOMB01000004">
    <property type="protein sequence ID" value="GID10119.1"/>
    <property type="molecule type" value="Genomic_DNA"/>
</dbReference>
<dbReference type="PROSITE" id="PS50928">
    <property type="entry name" value="ABC_TM1"/>
    <property type="match status" value="1"/>
</dbReference>
<gene>
    <name evidence="9" type="ORF">Aru02nite_10080</name>
</gene>
<evidence type="ECO:0000256" key="3">
    <source>
        <dbReference type="ARBA" id="ARBA00022475"/>
    </source>
</evidence>
<keyword evidence="4 7" id="KW-0812">Transmembrane</keyword>
<feature type="transmembrane region" description="Helical" evidence="7">
    <location>
        <begin position="279"/>
        <end position="298"/>
    </location>
</feature>